<dbReference type="GO" id="GO:0008972">
    <property type="term" value="F:phosphomethylpyrimidine kinase activity"/>
    <property type="evidence" value="ECO:0007669"/>
    <property type="project" value="InterPro"/>
</dbReference>
<organism evidence="8 9">
    <name type="scientific">Aureibacter tunicatorum</name>
    <dbReference type="NCBI Taxonomy" id="866807"/>
    <lineage>
        <taxon>Bacteria</taxon>
        <taxon>Pseudomonadati</taxon>
        <taxon>Bacteroidota</taxon>
        <taxon>Cytophagia</taxon>
        <taxon>Cytophagales</taxon>
        <taxon>Persicobacteraceae</taxon>
        <taxon>Aureibacter</taxon>
    </lineage>
</organism>
<dbReference type="Pfam" id="PF08543">
    <property type="entry name" value="Phos_pyr_kin"/>
    <property type="match status" value="1"/>
</dbReference>
<reference evidence="8" key="1">
    <citation type="submission" date="2023-07" db="EMBL/GenBank/DDBJ databases">
        <title>Genomic Encyclopedia of Type Strains, Phase IV (KMG-IV): sequencing the most valuable type-strain genomes for metagenomic binning, comparative biology and taxonomic classification.</title>
        <authorList>
            <person name="Goeker M."/>
        </authorList>
    </citation>
    <scope>NUCLEOTIDE SEQUENCE</scope>
    <source>
        <strain evidence="8">DSM 26174</strain>
    </source>
</reference>
<keyword evidence="5 8" id="KW-0418">Kinase</keyword>
<feature type="domain" description="Pyridoxamine kinase/Phosphomethylpyrimidine kinase" evidence="7">
    <location>
        <begin position="14"/>
        <end position="257"/>
    </location>
</feature>
<dbReference type="GO" id="GO:0005829">
    <property type="term" value="C:cytosol"/>
    <property type="evidence" value="ECO:0007669"/>
    <property type="project" value="TreeGrafter"/>
</dbReference>
<proteinExistence type="predicted"/>
<comment type="caution">
    <text evidence="8">The sequence shown here is derived from an EMBL/GenBank/DDBJ whole genome shotgun (WGS) entry which is preliminary data.</text>
</comment>
<evidence type="ECO:0000256" key="2">
    <source>
        <dbReference type="ARBA" id="ARBA00012135"/>
    </source>
</evidence>
<dbReference type="RefSeq" id="WP_309937722.1">
    <property type="nucleotide sequence ID" value="NZ_AP025305.1"/>
</dbReference>
<keyword evidence="4" id="KW-0547">Nucleotide-binding</keyword>
<dbReference type="GO" id="GO:0009228">
    <property type="term" value="P:thiamine biosynthetic process"/>
    <property type="evidence" value="ECO:0007669"/>
    <property type="project" value="InterPro"/>
</dbReference>
<keyword evidence="6" id="KW-0067">ATP-binding</keyword>
<evidence type="ECO:0000259" key="7">
    <source>
        <dbReference type="Pfam" id="PF08543"/>
    </source>
</evidence>
<name>A0AAE3XKE2_9BACT</name>
<sequence>MKNYKRVLSIAGSDSGGGAGIQADLKTISALGCYGMTAITAITAQNTQGVFAIHPIPAEIVVKQIEVVIDDIGVDAVKIGMLHSAELIEAIADVLERKSVGNIVLDPVMVATSGDRLIQEEAVNILKSRLIPLSTVLTPNMPEAEVLLGRKLENDRKDLLSLSELGAGSVLLKGGHGEGEICADWFMDASGKILSFQNSKIDTKNTHGTGCTLSSAIASYLAKGMTKDDAVGSGIEYIHQAIKQGADYRLGQGHGAVKHFYLYKNWD</sequence>
<dbReference type="InterPro" id="IPR029056">
    <property type="entry name" value="Ribokinase-like"/>
</dbReference>
<dbReference type="EMBL" id="JAVDQD010000001">
    <property type="protein sequence ID" value="MDR6238248.1"/>
    <property type="molecule type" value="Genomic_DNA"/>
</dbReference>
<dbReference type="AlphaFoldDB" id="A0AAE3XKE2"/>
<dbReference type="SUPFAM" id="SSF53613">
    <property type="entry name" value="Ribokinase-like"/>
    <property type="match status" value="1"/>
</dbReference>
<comment type="pathway">
    <text evidence="1">Cofactor biosynthesis; thiamine diphosphate biosynthesis.</text>
</comment>
<dbReference type="NCBIfam" id="TIGR00097">
    <property type="entry name" value="HMP-P_kinase"/>
    <property type="match status" value="1"/>
</dbReference>
<dbReference type="FunFam" id="3.40.1190.20:FF:000003">
    <property type="entry name" value="Phosphomethylpyrimidine kinase ThiD"/>
    <property type="match status" value="1"/>
</dbReference>
<evidence type="ECO:0000256" key="3">
    <source>
        <dbReference type="ARBA" id="ARBA00022679"/>
    </source>
</evidence>
<evidence type="ECO:0000256" key="6">
    <source>
        <dbReference type="ARBA" id="ARBA00022840"/>
    </source>
</evidence>
<evidence type="ECO:0000256" key="1">
    <source>
        <dbReference type="ARBA" id="ARBA00004948"/>
    </source>
</evidence>
<evidence type="ECO:0000313" key="9">
    <source>
        <dbReference type="Proteomes" id="UP001185092"/>
    </source>
</evidence>
<evidence type="ECO:0000256" key="5">
    <source>
        <dbReference type="ARBA" id="ARBA00022777"/>
    </source>
</evidence>
<dbReference type="CDD" id="cd01169">
    <property type="entry name" value="HMPP_kinase"/>
    <property type="match status" value="1"/>
</dbReference>
<dbReference type="InterPro" id="IPR004399">
    <property type="entry name" value="HMP/HMP-P_kinase_dom"/>
</dbReference>
<protein>
    <recommendedName>
        <fullName evidence="2">hydroxymethylpyrimidine kinase</fullName>
        <ecNumber evidence="2">2.7.1.49</ecNumber>
    </recommendedName>
</protein>
<dbReference type="Gene3D" id="3.40.1190.20">
    <property type="match status" value="1"/>
</dbReference>
<dbReference type="PANTHER" id="PTHR20858">
    <property type="entry name" value="PHOSPHOMETHYLPYRIMIDINE KINASE"/>
    <property type="match status" value="1"/>
</dbReference>
<gene>
    <name evidence="8" type="ORF">HNQ88_001224</name>
</gene>
<dbReference type="PANTHER" id="PTHR20858:SF17">
    <property type="entry name" value="HYDROXYMETHYLPYRIMIDINE_PHOSPHOMETHYLPYRIMIDINE KINASE THI20-RELATED"/>
    <property type="match status" value="1"/>
</dbReference>
<dbReference type="InterPro" id="IPR013749">
    <property type="entry name" value="PM/HMP-P_kinase-1"/>
</dbReference>
<evidence type="ECO:0000256" key="4">
    <source>
        <dbReference type="ARBA" id="ARBA00022741"/>
    </source>
</evidence>
<accession>A0AAE3XKE2</accession>
<dbReference type="GO" id="GO:0008902">
    <property type="term" value="F:hydroxymethylpyrimidine kinase activity"/>
    <property type="evidence" value="ECO:0007669"/>
    <property type="project" value="UniProtKB-EC"/>
</dbReference>
<evidence type="ECO:0000313" key="8">
    <source>
        <dbReference type="EMBL" id="MDR6238248.1"/>
    </source>
</evidence>
<dbReference type="Proteomes" id="UP001185092">
    <property type="component" value="Unassembled WGS sequence"/>
</dbReference>
<keyword evidence="3 8" id="KW-0808">Transferase</keyword>
<keyword evidence="9" id="KW-1185">Reference proteome</keyword>
<dbReference type="EC" id="2.7.1.49" evidence="2"/>
<dbReference type="GO" id="GO:0005524">
    <property type="term" value="F:ATP binding"/>
    <property type="evidence" value="ECO:0007669"/>
    <property type="project" value="UniProtKB-KW"/>
</dbReference>